<evidence type="ECO:0000313" key="2">
    <source>
        <dbReference type="Proteomes" id="UP000260457"/>
    </source>
</evidence>
<accession>A0ABM6XNM6</accession>
<protein>
    <submittedName>
        <fullName evidence="1">Uncharacterized protein</fullName>
    </submittedName>
</protein>
<reference evidence="1 2" key="1">
    <citation type="submission" date="2018-07" db="EMBL/GenBank/DDBJ databases">
        <title>The molecular basis for the intramolecular migration of carboxyl group in the catabolism of para-hydroxybenzoate via gentisate.</title>
        <authorList>
            <person name="Zhao H."/>
            <person name="Xu Y."/>
            <person name="Lin S."/>
            <person name="Spain J.C."/>
            <person name="Zhou N.-Y."/>
        </authorList>
    </citation>
    <scope>NUCLEOTIDE SEQUENCE [LARGE SCALE GENOMIC DNA]</scope>
    <source>
        <strain evidence="1 2">PHB-7a</strain>
    </source>
</reference>
<evidence type="ECO:0000313" key="1">
    <source>
        <dbReference type="EMBL" id="AXN39622.1"/>
    </source>
</evidence>
<gene>
    <name evidence="1" type="ORF">DTO10_15440</name>
</gene>
<dbReference type="EMBL" id="CP030926">
    <property type="protein sequence ID" value="AXN39622.1"/>
    <property type="molecule type" value="Genomic_DNA"/>
</dbReference>
<proteinExistence type="predicted"/>
<organism evidence="1 2">
    <name type="scientific">Peribacillus butanolivorans</name>
    <dbReference type="NCBI Taxonomy" id="421767"/>
    <lineage>
        <taxon>Bacteria</taxon>
        <taxon>Bacillati</taxon>
        <taxon>Bacillota</taxon>
        <taxon>Bacilli</taxon>
        <taxon>Bacillales</taxon>
        <taxon>Bacillaceae</taxon>
        <taxon>Peribacillus</taxon>
    </lineage>
</organism>
<keyword evidence="2" id="KW-1185">Reference proteome</keyword>
<dbReference type="RefSeq" id="WP_116821439.1">
    <property type="nucleotide sequence ID" value="NZ_CP030926.1"/>
</dbReference>
<dbReference type="Proteomes" id="UP000260457">
    <property type="component" value="Chromosome"/>
</dbReference>
<dbReference type="GeneID" id="95399629"/>
<name>A0ABM6XNM6_9BACI</name>
<sequence>MEVQEKSHIQVTGGRFVIFNGVIEKIELPLSDIDNSVLDEVAGNITVNFKSGSQFKFVGDNSKLEEIHNLLAK</sequence>